<proteinExistence type="predicted"/>
<keyword evidence="3" id="KW-0804">Transcription</keyword>
<dbReference type="Gene3D" id="1.10.10.60">
    <property type="entry name" value="Homeodomain-like"/>
    <property type="match status" value="1"/>
</dbReference>
<evidence type="ECO:0000256" key="2">
    <source>
        <dbReference type="ARBA" id="ARBA00023125"/>
    </source>
</evidence>
<sequence length="295" mass="34855">MERKLTRENAWPIFQMLTEMARGNFSYKISRGNYKDLLEAIYEQLNMTAQELNGNFKHVAYVNPHHSYRFITNTVIILDDKDLIVAYSSEQDRMIEKLPKILNKPFADFLTPKSFETWKHVNKEIKNGSSESYHCQLEFQVGKELVMAQECSVDLLVSSAPNYHMSISFFQNRVRGEIRQEPEDRKRLSKWDVISLQEVHDYLLQNIGKPKPTDKELARKFKLNEYRLHRGFLELFGCTPFRYYNLLRLEEAKTRISSTFQTLDTIASDLNFKSYPQFSEAFKKKYGHPPSYFRS</sequence>
<feature type="domain" description="HTH araC/xylS-type" evidence="4">
    <location>
        <begin position="197"/>
        <end position="295"/>
    </location>
</feature>
<dbReference type="SMART" id="SM00342">
    <property type="entry name" value="HTH_ARAC"/>
    <property type="match status" value="1"/>
</dbReference>
<keyword evidence="2" id="KW-0238">DNA-binding</keyword>
<dbReference type="InterPro" id="IPR018060">
    <property type="entry name" value="HTH_AraC"/>
</dbReference>
<reference evidence="6" key="1">
    <citation type="submission" date="2018-03" db="EMBL/GenBank/DDBJ databases">
        <title>Gramella fulva sp. nov., isolated from a dry surface of tidal flat.</title>
        <authorList>
            <person name="Hwang S.H."/>
            <person name="Hwang W.M."/>
            <person name="Kang K."/>
            <person name="Ahn T.-Y."/>
        </authorList>
    </citation>
    <scope>NUCLEOTIDE SEQUENCE [LARGE SCALE GENOMIC DNA]</scope>
    <source>
        <strain evidence="6">SH35</strain>
    </source>
</reference>
<keyword evidence="1" id="KW-0805">Transcription regulation</keyword>
<dbReference type="InterPro" id="IPR053142">
    <property type="entry name" value="PchR_regulatory_protein"/>
</dbReference>
<evidence type="ECO:0000313" key="5">
    <source>
        <dbReference type="EMBL" id="AVR47197.1"/>
    </source>
</evidence>
<dbReference type="AlphaFoldDB" id="A0A2R3ZAA5"/>
<evidence type="ECO:0000313" key="6">
    <source>
        <dbReference type="Proteomes" id="UP000241507"/>
    </source>
</evidence>
<dbReference type="PROSITE" id="PS00041">
    <property type="entry name" value="HTH_ARAC_FAMILY_1"/>
    <property type="match status" value="1"/>
</dbReference>
<dbReference type="PANTHER" id="PTHR47893">
    <property type="entry name" value="REGULATORY PROTEIN PCHR"/>
    <property type="match status" value="1"/>
</dbReference>
<dbReference type="PANTHER" id="PTHR47893:SF1">
    <property type="entry name" value="REGULATORY PROTEIN PCHR"/>
    <property type="match status" value="1"/>
</dbReference>
<dbReference type="PROSITE" id="PS01124">
    <property type="entry name" value="HTH_ARAC_FAMILY_2"/>
    <property type="match status" value="1"/>
</dbReference>
<evidence type="ECO:0000256" key="3">
    <source>
        <dbReference type="ARBA" id="ARBA00023163"/>
    </source>
</evidence>
<dbReference type="RefSeq" id="WP_107013963.1">
    <property type="nucleotide sequence ID" value="NZ_CP028136.1"/>
</dbReference>
<dbReference type="KEGG" id="grs:C7S20_19155"/>
<dbReference type="GO" id="GO:0003700">
    <property type="term" value="F:DNA-binding transcription factor activity"/>
    <property type="evidence" value="ECO:0007669"/>
    <property type="project" value="InterPro"/>
</dbReference>
<accession>A0A2R3ZAA5</accession>
<name>A0A2R3ZAA5_9FLAO</name>
<organism evidence="5 6">
    <name type="scientific">Christiangramia fulva</name>
    <dbReference type="NCBI Taxonomy" id="2126553"/>
    <lineage>
        <taxon>Bacteria</taxon>
        <taxon>Pseudomonadati</taxon>
        <taxon>Bacteroidota</taxon>
        <taxon>Flavobacteriia</taxon>
        <taxon>Flavobacteriales</taxon>
        <taxon>Flavobacteriaceae</taxon>
        <taxon>Christiangramia</taxon>
    </lineage>
</organism>
<dbReference type="InterPro" id="IPR009057">
    <property type="entry name" value="Homeodomain-like_sf"/>
</dbReference>
<dbReference type="EMBL" id="CP028136">
    <property type="protein sequence ID" value="AVR47197.1"/>
    <property type="molecule type" value="Genomic_DNA"/>
</dbReference>
<protein>
    <recommendedName>
        <fullName evidence="4">HTH araC/xylS-type domain-containing protein</fullName>
    </recommendedName>
</protein>
<dbReference type="Proteomes" id="UP000241507">
    <property type="component" value="Chromosome"/>
</dbReference>
<keyword evidence="6" id="KW-1185">Reference proteome</keyword>
<evidence type="ECO:0000256" key="1">
    <source>
        <dbReference type="ARBA" id="ARBA00023015"/>
    </source>
</evidence>
<dbReference type="SUPFAM" id="SSF46689">
    <property type="entry name" value="Homeodomain-like"/>
    <property type="match status" value="1"/>
</dbReference>
<dbReference type="OrthoDB" id="1451418at2"/>
<dbReference type="InterPro" id="IPR018062">
    <property type="entry name" value="HTH_AraC-typ_CS"/>
</dbReference>
<evidence type="ECO:0000259" key="4">
    <source>
        <dbReference type="PROSITE" id="PS01124"/>
    </source>
</evidence>
<dbReference type="GO" id="GO:0043565">
    <property type="term" value="F:sequence-specific DNA binding"/>
    <property type="evidence" value="ECO:0007669"/>
    <property type="project" value="InterPro"/>
</dbReference>
<dbReference type="Pfam" id="PF12833">
    <property type="entry name" value="HTH_18"/>
    <property type="match status" value="1"/>
</dbReference>
<gene>
    <name evidence="5" type="ORF">C7S20_19155</name>
</gene>